<dbReference type="SMART" id="SM00365">
    <property type="entry name" value="LRR_SD22"/>
    <property type="match status" value="4"/>
</dbReference>
<evidence type="ECO:0000256" key="3">
    <source>
        <dbReference type="ARBA" id="ARBA00008684"/>
    </source>
</evidence>
<accession>A0AAP0BPN5</accession>
<dbReference type="PANTHER" id="PTHR48056">
    <property type="entry name" value="LRR RECEPTOR-LIKE SERINE/THREONINE-PROTEIN KINASE-RELATED"/>
    <property type="match status" value="1"/>
</dbReference>
<dbReference type="CDD" id="cd14066">
    <property type="entry name" value="STKc_IRAK"/>
    <property type="match status" value="1"/>
</dbReference>
<dbReference type="FunFam" id="3.80.10.10:FF:000385">
    <property type="entry name" value="Leucine-rich repeat family protein"/>
    <property type="match status" value="1"/>
</dbReference>
<evidence type="ECO:0000256" key="8">
    <source>
        <dbReference type="ARBA" id="ARBA00022737"/>
    </source>
</evidence>
<comment type="caution">
    <text evidence="20">The sequence shown here is derived from an EMBL/GenBank/DDBJ whole genome shotgun (WGS) entry which is preliminary data.</text>
</comment>
<dbReference type="PROSITE" id="PS00108">
    <property type="entry name" value="PROTEIN_KINASE_ST"/>
    <property type="match status" value="1"/>
</dbReference>
<dbReference type="GO" id="GO:0033612">
    <property type="term" value="F:receptor serine/threonine kinase binding"/>
    <property type="evidence" value="ECO:0007669"/>
    <property type="project" value="TreeGrafter"/>
</dbReference>
<evidence type="ECO:0000256" key="7">
    <source>
        <dbReference type="ARBA" id="ARBA00022729"/>
    </source>
</evidence>
<evidence type="ECO:0000256" key="18">
    <source>
        <dbReference type="SAM" id="SignalP"/>
    </source>
</evidence>
<dbReference type="InterPro" id="IPR001611">
    <property type="entry name" value="Leu-rich_rpt"/>
</dbReference>
<dbReference type="Gene3D" id="3.30.200.20">
    <property type="entry name" value="Phosphorylase Kinase, domain 1"/>
    <property type="match status" value="1"/>
</dbReference>
<dbReference type="InterPro" id="IPR000719">
    <property type="entry name" value="Prot_kinase_dom"/>
</dbReference>
<dbReference type="EMBL" id="JBBWWQ010000006">
    <property type="protein sequence ID" value="KAK8944911.1"/>
    <property type="molecule type" value="Genomic_DNA"/>
</dbReference>
<dbReference type="InterPro" id="IPR017441">
    <property type="entry name" value="Protein_kinase_ATP_BS"/>
</dbReference>
<feature type="domain" description="Protein kinase" evidence="19">
    <location>
        <begin position="814"/>
        <end position="1091"/>
    </location>
</feature>
<dbReference type="GO" id="GO:0004672">
    <property type="term" value="F:protein kinase activity"/>
    <property type="evidence" value="ECO:0007669"/>
    <property type="project" value="InterPro"/>
</dbReference>
<dbReference type="SUPFAM" id="SSF52058">
    <property type="entry name" value="L domain-like"/>
    <property type="match status" value="3"/>
</dbReference>
<evidence type="ECO:0000256" key="17">
    <source>
        <dbReference type="SAM" id="Phobius"/>
    </source>
</evidence>
<dbReference type="PROSITE" id="PS51450">
    <property type="entry name" value="LRR"/>
    <property type="match status" value="1"/>
</dbReference>
<keyword evidence="5" id="KW-0808">Transferase</keyword>
<keyword evidence="15" id="KW-0325">Glycoprotein</keyword>
<feature type="chain" id="PRO_5042827396" evidence="18">
    <location>
        <begin position="21"/>
        <end position="1093"/>
    </location>
</feature>
<evidence type="ECO:0000313" key="21">
    <source>
        <dbReference type="Proteomes" id="UP001418222"/>
    </source>
</evidence>
<dbReference type="AlphaFoldDB" id="A0AAP0BPN5"/>
<evidence type="ECO:0000256" key="1">
    <source>
        <dbReference type="ARBA" id="ARBA00004162"/>
    </source>
</evidence>
<dbReference type="InterPro" id="IPR003591">
    <property type="entry name" value="Leu-rich_rpt_typical-subtyp"/>
</dbReference>
<evidence type="ECO:0000256" key="16">
    <source>
        <dbReference type="PROSITE-ProRule" id="PRU10141"/>
    </source>
</evidence>
<dbReference type="Pfam" id="PF00069">
    <property type="entry name" value="Pkinase"/>
    <property type="match status" value="1"/>
</dbReference>
<dbReference type="InterPro" id="IPR032675">
    <property type="entry name" value="LRR_dom_sf"/>
</dbReference>
<dbReference type="Pfam" id="PF13855">
    <property type="entry name" value="LRR_8"/>
    <property type="match status" value="1"/>
</dbReference>
<dbReference type="SUPFAM" id="SSF56112">
    <property type="entry name" value="Protein kinase-like (PK-like)"/>
    <property type="match status" value="1"/>
</dbReference>
<evidence type="ECO:0000256" key="12">
    <source>
        <dbReference type="ARBA" id="ARBA00022989"/>
    </source>
</evidence>
<keyword evidence="13 17" id="KW-0472">Membrane</keyword>
<evidence type="ECO:0000256" key="6">
    <source>
        <dbReference type="ARBA" id="ARBA00022692"/>
    </source>
</evidence>
<feature type="binding site" evidence="16">
    <location>
        <position position="843"/>
    </location>
    <ligand>
        <name>ATP</name>
        <dbReference type="ChEBI" id="CHEBI:30616"/>
    </ligand>
</feature>
<keyword evidence="10 20" id="KW-0418">Kinase</keyword>
<keyword evidence="21" id="KW-1185">Reference proteome</keyword>
<evidence type="ECO:0000256" key="11">
    <source>
        <dbReference type="ARBA" id="ARBA00022840"/>
    </source>
</evidence>
<dbReference type="InterPro" id="IPR008271">
    <property type="entry name" value="Ser/Thr_kinase_AS"/>
</dbReference>
<organism evidence="20 21">
    <name type="scientific">Platanthera zijinensis</name>
    <dbReference type="NCBI Taxonomy" id="2320716"/>
    <lineage>
        <taxon>Eukaryota</taxon>
        <taxon>Viridiplantae</taxon>
        <taxon>Streptophyta</taxon>
        <taxon>Embryophyta</taxon>
        <taxon>Tracheophyta</taxon>
        <taxon>Spermatophyta</taxon>
        <taxon>Magnoliopsida</taxon>
        <taxon>Liliopsida</taxon>
        <taxon>Asparagales</taxon>
        <taxon>Orchidaceae</taxon>
        <taxon>Orchidoideae</taxon>
        <taxon>Orchideae</taxon>
        <taxon>Orchidinae</taxon>
        <taxon>Platanthera</taxon>
    </lineage>
</organism>
<dbReference type="FunFam" id="1.10.510.10:FF:000388">
    <property type="entry name" value="Leucine-rich repeat receptor-like tyrosine-protein kinase PXC3"/>
    <property type="match status" value="1"/>
</dbReference>
<dbReference type="InterPro" id="IPR013210">
    <property type="entry name" value="LRR_N_plant-typ"/>
</dbReference>
<dbReference type="PROSITE" id="PS00107">
    <property type="entry name" value="PROTEIN_KINASE_ATP"/>
    <property type="match status" value="1"/>
</dbReference>
<dbReference type="InterPro" id="IPR011009">
    <property type="entry name" value="Kinase-like_dom_sf"/>
</dbReference>
<dbReference type="Gene3D" id="3.80.10.10">
    <property type="entry name" value="Ribonuclease Inhibitor"/>
    <property type="match status" value="4"/>
</dbReference>
<keyword evidence="8" id="KW-0677">Repeat</keyword>
<name>A0AAP0BPN5_9ASPA</name>
<evidence type="ECO:0000256" key="15">
    <source>
        <dbReference type="ARBA" id="ARBA00023180"/>
    </source>
</evidence>
<protein>
    <submittedName>
        <fullName evidence="20">Leucine-rich repeat receptor-like protein kinase PEPR1</fullName>
    </submittedName>
</protein>
<dbReference type="PANTHER" id="PTHR48056:SF36">
    <property type="entry name" value="OS10G0155800 PROTEIN"/>
    <property type="match status" value="1"/>
</dbReference>
<comment type="subcellular location">
    <subcellularLocation>
        <location evidence="1">Cell membrane</location>
        <topology evidence="1">Single-pass membrane protein</topology>
    </subcellularLocation>
    <subcellularLocation>
        <location evidence="2">Membrane</location>
        <topology evidence="2">Single-pass type I membrane protein</topology>
    </subcellularLocation>
</comment>
<dbReference type="Proteomes" id="UP001418222">
    <property type="component" value="Unassembled WGS sequence"/>
</dbReference>
<evidence type="ECO:0000256" key="5">
    <source>
        <dbReference type="ARBA" id="ARBA00022679"/>
    </source>
</evidence>
<sequence length="1093" mass="120766">MPMSLFFLTVLLLSPHSSLASSTPPLLSFLDSLPPSSQLLLPLWNLTSPLCSWTGVSCSAGGDVVALNLSGVGLCVPLADAAPSLIRLPTLRSLDLSQNNLTGGIPSSLFLSLRLRRLNLDQNSLTGPIPNEISLATDLEHLSLYENYLAGEIPPELSRLPNLKYLYLNQNNLTGVIPDFPTHCSLSALYLHWNSLSGPLPQSLFNCHSLTELVLSFNHFVESVPDLFAEMPQLELLYLDDNGFVGELPRSLGKLRNLTSAMLSENHFNGSVPGEIGECRALESLSLWGNNLSGLIPSQIGKLTNLQSLTLAENQLVGPLPPELGNCSSLLDLELHDNLIEGQIPSSLTTLKNLKILWLFHNQLEGAIPPQIGNLSSLQDLQLYDNHLTGIMPSEITHLRKLQYLSLANNYLAGELPSDLGKSTDGGLIKLDLTENDFDGPIPAGLCSGNNLSVLVIGKNRFNGSFPVDIGRCRSLKRVILSYNHLEGVIPDNLHLNPEILYLDLSSNFFEGHIPQSITLWHNLTMLDMSNNSFSGPITPSFEKLSNLETLQLSSNRLTGTIPPQLANCTKLLRLDISQNIVSGSIPPEVAKLDKLQHLILSGNILTGQIPDSFTPSQNLLELHLGRNMLEGEIPSSIGNLQYISLALNLSCNRLTGEIPGRLSNLNKLQILDLSGNFLSGQIPSGLNNMVSLSFVNVSSNNLSGMLPSSWVKFESSSPESFFRNPSLCIQSDDRNYCSQMAKQRSKRTKFVVLFTILLSLTLLVAGLCAVRYFKMRSYYRSISLLAPSRQSDFAEVLPDDLTYEDIMRATEELSEKYVIGRGRYGTVYKTHIGMGKCCWAIKRIDLSEPSFSQEIRIMSLVRHRNLVRMAGYCVRDGFGMILYEYMQGGTLFELLHQKKPQVPLNWEVRHRIALGIAQGLSYLHHDCVPKVIHRDLKSSNILMDSELEPKVGDFGMAKLADGPSSDACSTVSSVVGTLGYIAPENGYSTRLNEKSDVFSYGVVLLELLSRKMSVDPSFEDGVDIVTWVNSSLQNAEKCSIFHLLDEEIWYWMENEKENALKLLELAILCTLSLSNSRPSMREVVRTLMQLEC</sequence>
<dbReference type="SMART" id="SM00369">
    <property type="entry name" value="LRR_TYP"/>
    <property type="match status" value="11"/>
</dbReference>
<keyword evidence="6 17" id="KW-0812">Transmembrane</keyword>
<keyword evidence="9 16" id="KW-0547">Nucleotide-binding</keyword>
<dbReference type="Pfam" id="PF08263">
    <property type="entry name" value="LRRNT_2"/>
    <property type="match status" value="1"/>
</dbReference>
<dbReference type="GO" id="GO:0005524">
    <property type="term" value="F:ATP binding"/>
    <property type="evidence" value="ECO:0007669"/>
    <property type="project" value="UniProtKB-UniRule"/>
</dbReference>
<evidence type="ECO:0000256" key="14">
    <source>
        <dbReference type="ARBA" id="ARBA00023170"/>
    </source>
</evidence>
<dbReference type="Gene3D" id="1.10.510.10">
    <property type="entry name" value="Transferase(Phosphotransferase) domain 1"/>
    <property type="match status" value="1"/>
</dbReference>
<keyword evidence="14 20" id="KW-0675">Receptor</keyword>
<evidence type="ECO:0000256" key="13">
    <source>
        <dbReference type="ARBA" id="ARBA00023136"/>
    </source>
</evidence>
<dbReference type="GO" id="GO:0009791">
    <property type="term" value="P:post-embryonic development"/>
    <property type="evidence" value="ECO:0007669"/>
    <property type="project" value="UniProtKB-ARBA"/>
</dbReference>
<dbReference type="PRINTS" id="PR00019">
    <property type="entry name" value="LEURICHRPT"/>
</dbReference>
<evidence type="ECO:0000256" key="10">
    <source>
        <dbReference type="ARBA" id="ARBA00022777"/>
    </source>
</evidence>
<feature type="signal peptide" evidence="18">
    <location>
        <begin position="1"/>
        <end position="20"/>
    </location>
</feature>
<dbReference type="Pfam" id="PF00560">
    <property type="entry name" value="LRR_1"/>
    <property type="match status" value="13"/>
</dbReference>
<evidence type="ECO:0000256" key="9">
    <source>
        <dbReference type="ARBA" id="ARBA00022741"/>
    </source>
</evidence>
<evidence type="ECO:0000313" key="20">
    <source>
        <dbReference type="EMBL" id="KAK8944911.1"/>
    </source>
</evidence>
<dbReference type="FunFam" id="3.80.10.10:FF:000233">
    <property type="entry name" value="Leucine-rich repeat receptor-like protein kinase TDR"/>
    <property type="match status" value="1"/>
</dbReference>
<evidence type="ECO:0000256" key="2">
    <source>
        <dbReference type="ARBA" id="ARBA00004479"/>
    </source>
</evidence>
<dbReference type="SMART" id="SM00220">
    <property type="entry name" value="S_TKc"/>
    <property type="match status" value="1"/>
</dbReference>
<feature type="transmembrane region" description="Helical" evidence="17">
    <location>
        <begin position="751"/>
        <end position="774"/>
    </location>
</feature>
<evidence type="ECO:0000256" key="4">
    <source>
        <dbReference type="ARBA" id="ARBA00022614"/>
    </source>
</evidence>
<proteinExistence type="inferred from homology"/>
<reference evidence="20 21" key="1">
    <citation type="journal article" date="2022" name="Nat. Plants">
        <title>Genomes of leafy and leafless Platanthera orchids illuminate the evolution of mycoheterotrophy.</title>
        <authorList>
            <person name="Li M.H."/>
            <person name="Liu K.W."/>
            <person name="Li Z."/>
            <person name="Lu H.C."/>
            <person name="Ye Q.L."/>
            <person name="Zhang D."/>
            <person name="Wang J.Y."/>
            <person name="Li Y.F."/>
            <person name="Zhong Z.M."/>
            <person name="Liu X."/>
            <person name="Yu X."/>
            <person name="Liu D.K."/>
            <person name="Tu X.D."/>
            <person name="Liu B."/>
            <person name="Hao Y."/>
            <person name="Liao X.Y."/>
            <person name="Jiang Y.T."/>
            <person name="Sun W.H."/>
            <person name="Chen J."/>
            <person name="Chen Y.Q."/>
            <person name="Ai Y."/>
            <person name="Zhai J.W."/>
            <person name="Wu S.S."/>
            <person name="Zhou Z."/>
            <person name="Hsiao Y.Y."/>
            <person name="Wu W.L."/>
            <person name="Chen Y.Y."/>
            <person name="Lin Y.F."/>
            <person name="Hsu J.L."/>
            <person name="Li C.Y."/>
            <person name="Wang Z.W."/>
            <person name="Zhao X."/>
            <person name="Zhong W.Y."/>
            <person name="Ma X.K."/>
            <person name="Ma L."/>
            <person name="Huang J."/>
            <person name="Chen G.Z."/>
            <person name="Huang M.Z."/>
            <person name="Huang L."/>
            <person name="Peng D.H."/>
            <person name="Luo Y.B."/>
            <person name="Zou S.Q."/>
            <person name="Chen S.P."/>
            <person name="Lan S."/>
            <person name="Tsai W.C."/>
            <person name="Van de Peer Y."/>
            <person name="Liu Z.J."/>
        </authorList>
    </citation>
    <scope>NUCLEOTIDE SEQUENCE [LARGE SCALE GENOMIC DNA]</scope>
    <source>
        <strain evidence="20">Lor287</strain>
    </source>
</reference>
<dbReference type="InterPro" id="IPR050647">
    <property type="entry name" value="Plant_LRR-RLKs"/>
</dbReference>
<keyword evidence="7 18" id="KW-0732">Signal</keyword>
<evidence type="ECO:0000259" key="19">
    <source>
        <dbReference type="PROSITE" id="PS50011"/>
    </source>
</evidence>
<dbReference type="FunFam" id="3.80.10.10:FF:000400">
    <property type="entry name" value="Nuclear pore complex protein NUP107"/>
    <property type="match status" value="1"/>
</dbReference>
<keyword evidence="12 17" id="KW-1133">Transmembrane helix</keyword>
<keyword evidence="11 16" id="KW-0067">ATP-binding</keyword>
<dbReference type="GO" id="GO:0005886">
    <property type="term" value="C:plasma membrane"/>
    <property type="evidence" value="ECO:0007669"/>
    <property type="project" value="UniProtKB-SubCell"/>
</dbReference>
<comment type="similarity">
    <text evidence="3">Belongs to the protein kinase superfamily. Ser/Thr protein kinase family.</text>
</comment>
<keyword evidence="4" id="KW-0433">Leucine-rich repeat</keyword>
<gene>
    <name evidence="20" type="primary">PEPR1</name>
    <name evidence="20" type="ORF">KSP39_PZI008415</name>
</gene>
<dbReference type="PROSITE" id="PS50011">
    <property type="entry name" value="PROTEIN_KINASE_DOM"/>
    <property type="match status" value="1"/>
</dbReference>